<gene>
    <name evidence="3" type="ORF">psal_cds_960</name>
</gene>
<organism evidence="3 4">
    <name type="scientific">Pandoravirus salinus</name>
    <dbReference type="NCBI Taxonomy" id="1349410"/>
    <lineage>
        <taxon>Viruses</taxon>
        <taxon>Pandoravirus</taxon>
    </lineage>
</organism>
<accession>S4VWS7</accession>
<dbReference type="SUPFAM" id="SSF48403">
    <property type="entry name" value="Ankyrin repeat"/>
    <property type="match status" value="1"/>
</dbReference>
<dbReference type="RefSeq" id="YP_008438183.1">
    <property type="nucleotide sequence ID" value="NC_022098.1"/>
</dbReference>
<proteinExistence type="predicted"/>
<dbReference type="Proteomes" id="UP000204584">
    <property type="component" value="Segment"/>
</dbReference>
<dbReference type="KEGG" id="vg:16606896"/>
<dbReference type="InterPro" id="IPR036047">
    <property type="entry name" value="F-box-like_dom_sf"/>
</dbReference>
<dbReference type="InterPro" id="IPR001810">
    <property type="entry name" value="F-box_dom"/>
</dbReference>
<dbReference type="PANTHER" id="PTHR46586:SF3">
    <property type="entry name" value="ANKYRIN REPEAT-CONTAINING PROTEIN"/>
    <property type="match status" value="1"/>
</dbReference>
<reference evidence="3 4" key="1">
    <citation type="journal article" date="2013" name="Science">
        <title>Pandoraviruses: amoeba viruses with genomes up to 2.5 Mb reaching that of parasitic eukaryotes.</title>
        <authorList>
            <person name="Philippe N."/>
            <person name="Legendre M."/>
            <person name="Doutre G."/>
            <person name="Coute Y."/>
            <person name="Poirot O."/>
            <person name="Lescot M."/>
            <person name="Arslan D."/>
            <person name="Seltzer V."/>
            <person name="Bertaux L."/>
            <person name="Bruley C."/>
            <person name="Garin J."/>
            <person name="Claverie J.M."/>
            <person name="Abergel C."/>
        </authorList>
    </citation>
    <scope>NUCLEOTIDE SEQUENCE [LARGE SCALE GENOMIC DNA]</scope>
</reference>
<feature type="compositionally biased region" description="Basic and acidic residues" evidence="1">
    <location>
        <begin position="13"/>
        <end position="26"/>
    </location>
</feature>
<feature type="domain" description="F-box" evidence="2">
    <location>
        <begin position="27"/>
        <end position="75"/>
    </location>
</feature>
<dbReference type="EMBL" id="KC977571">
    <property type="protein sequence ID" value="AGO85109.1"/>
    <property type="molecule type" value="Genomic_DNA"/>
</dbReference>
<evidence type="ECO:0000313" key="3">
    <source>
        <dbReference type="EMBL" id="AGO85109.1"/>
    </source>
</evidence>
<dbReference type="Gene3D" id="1.25.40.20">
    <property type="entry name" value="Ankyrin repeat-containing domain"/>
    <property type="match status" value="1"/>
</dbReference>
<name>S4VWS7_9VIRU</name>
<dbReference type="InterPro" id="IPR036770">
    <property type="entry name" value="Ankyrin_rpt-contain_sf"/>
</dbReference>
<dbReference type="Gene3D" id="1.20.1280.50">
    <property type="match status" value="1"/>
</dbReference>
<evidence type="ECO:0000256" key="1">
    <source>
        <dbReference type="SAM" id="MobiDB-lite"/>
    </source>
</evidence>
<sequence>MNTRTSENPTTRGDTHDETAKDHDGPPEAIDGLPDEILAHVFALLPCLCLSLAARLVCRRWHAVATDAAAVGRPLCCTAPRAHYLSQRQDGVLVRAAIFGHIDCMRYARERGHPWTPAVPQVAAKGGHLSCLQYAADGGCPVSPPLTALAAESGNLACVRFAHQWTRKWDSTTCANAVIFGVDFLHKVRALGCPWGKGTCWLVCNSYETIRDDKLMAAALAYLVEHKCPPCRDLCHVAIAAGRFDLVIAARAMGARWNEDDCFWAADAGRLDWLRYLHEHGCPWDNGTTTRAAWRGHFDCLRYAHQHGCPLERIGYEWAVGAGHMRCARYMLDHGCAGDPALLDAVRSIVPHDEDTPSISGN</sequence>
<keyword evidence="4" id="KW-1185">Reference proteome</keyword>
<feature type="region of interest" description="Disordered" evidence="1">
    <location>
        <begin position="1"/>
        <end position="30"/>
    </location>
</feature>
<evidence type="ECO:0000313" key="4">
    <source>
        <dbReference type="Proteomes" id="UP000204584"/>
    </source>
</evidence>
<dbReference type="SUPFAM" id="SSF81383">
    <property type="entry name" value="F-box domain"/>
    <property type="match status" value="1"/>
</dbReference>
<dbReference type="InterPro" id="IPR052050">
    <property type="entry name" value="SecEffector_AnkRepeat"/>
</dbReference>
<evidence type="ECO:0000259" key="2">
    <source>
        <dbReference type="PROSITE" id="PS50181"/>
    </source>
</evidence>
<protein>
    <submittedName>
        <fullName evidence="3">Ankyrin repeat domain containing protein</fullName>
    </submittedName>
</protein>
<dbReference type="Pfam" id="PF12937">
    <property type="entry name" value="F-box-like"/>
    <property type="match status" value="1"/>
</dbReference>
<dbReference type="PROSITE" id="PS50181">
    <property type="entry name" value="FBOX"/>
    <property type="match status" value="1"/>
</dbReference>
<dbReference type="PANTHER" id="PTHR46586">
    <property type="entry name" value="ANKYRIN REPEAT-CONTAINING PROTEIN"/>
    <property type="match status" value="1"/>
</dbReference>
<dbReference type="GeneID" id="16606896"/>
<feature type="compositionally biased region" description="Polar residues" evidence="1">
    <location>
        <begin position="1"/>
        <end position="12"/>
    </location>
</feature>